<keyword evidence="1 3" id="KW-0479">Metal-binding</keyword>
<keyword evidence="7" id="KW-1185">Reference proteome</keyword>
<dbReference type="AlphaFoldDB" id="A0A1I8Q0P1"/>
<evidence type="ECO:0000313" key="6">
    <source>
        <dbReference type="EnsemblMetazoa" id="SCAU012770-PA"/>
    </source>
</evidence>
<keyword evidence="4" id="KW-0812">Transmembrane</keyword>
<dbReference type="PANTHER" id="PTHR22696:SF1">
    <property type="entry name" value="E3 UBIQUITIN-PROTEIN LIGASE RNF26"/>
    <property type="match status" value="1"/>
</dbReference>
<evidence type="ECO:0000256" key="1">
    <source>
        <dbReference type="ARBA" id="ARBA00022771"/>
    </source>
</evidence>
<dbReference type="KEGG" id="scac:106092242"/>
<accession>A0A1I8Q0P1</accession>
<dbReference type="InterPro" id="IPR001841">
    <property type="entry name" value="Znf_RING"/>
</dbReference>
<dbReference type="GO" id="GO:0016567">
    <property type="term" value="P:protein ubiquitination"/>
    <property type="evidence" value="ECO:0007669"/>
    <property type="project" value="TreeGrafter"/>
</dbReference>
<name>A0A1I8Q0P1_STOCA</name>
<evidence type="ECO:0000256" key="4">
    <source>
        <dbReference type="SAM" id="Phobius"/>
    </source>
</evidence>
<protein>
    <recommendedName>
        <fullName evidence="5">RING-type domain-containing protein</fullName>
    </recommendedName>
</protein>
<dbReference type="PANTHER" id="PTHR22696">
    <property type="entry name" value="E3 UBIQUITIN-PROTEIN LIGASE RNF26"/>
    <property type="match status" value="1"/>
</dbReference>
<dbReference type="Gene3D" id="3.30.40.10">
    <property type="entry name" value="Zinc/RING finger domain, C3HC4 (zinc finger)"/>
    <property type="match status" value="1"/>
</dbReference>
<dbReference type="EnsemblMetazoa" id="SCAU012770-RA">
    <property type="protein sequence ID" value="SCAU012770-PA"/>
    <property type="gene ID" value="SCAU012770"/>
</dbReference>
<dbReference type="VEuPathDB" id="VectorBase:SCAU012770"/>
<dbReference type="GO" id="GO:0008270">
    <property type="term" value="F:zinc ion binding"/>
    <property type="evidence" value="ECO:0007669"/>
    <property type="project" value="UniProtKB-KW"/>
</dbReference>
<feature type="domain" description="RING-type" evidence="5">
    <location>
        <begin position="271"/>
        <end position="312"/>
    </location>
</feature>
<gene>
    <name evidence="6" type="primary">106092242</name>
</gene>
<dbReference type="Proteomes" id="UP000095300">
    <property type="component" value="Unassembled WGS sequence"/>
</dbReference>
<organism evidence="6 7">
    <name type="scientific">Stomoxys calcitrans</name>
    <name type="common">Stable fly</name>
    <name type="synonym">Conops calcitrans</name>
    <dbReference type="NCBI Taxonomy" id="35570"/>
    <lineage>
        <taxon>Eukaryota</taxon>
        <taxon>Metazoa</taxon>
        <taxon>Ecdysozoa</taxon>
        <taxon>Arthropoda</taxon>
        <taxon>Hexapoda</taxon>
        <taxon>Insecta</taxon>
        <taxon>Pterygota</taxon>
        <taxon>Neoptera</taxon>
        <taxon>Endopterygota</taxon>
        <taxon>Diptera</taxon>
        <taxon>Brachycera</taxon>
        <taxon>Muscomorpha</taxon>
        <taxon>Muscoidea</taxon>
        <taxon>Muscidae</taxon>
        <taxon>Stomoxys</taxon>
    </lineage>
</organism>
<dbReference type="GO" id="GO:0006511">
    <property type="term" value="P:ubiquitin-dependent protein catabolic process"/>
    <property type="evidence" value="ECO:0007669"/>
    <property type="project" value="TreeGrafter"/>
</dbReference>
<dbReference type="Pfam" id="PF13920">
    <property type="entry name" value="zf-C3HC4_3"/>
    <property type="match status" value="1"/>
</dbReference>
<proteinExistence type="predicted"/>
<evidence type="ECO:0000259" key="5">
    <source>
        <dbReference type="PROSITE" id="PS50089"/>
    </source>
</evidence>
<dbReference type="PROSITE" id="PS50089">
    <property type="entry name" value="ZF_RING_2"/>
    <property type="match status" value="1"/>
</dbReference>
<dbReference type="InterPro" id="IPR013083">
    <property type="entry name" value="Znf_RING/FYVE/PHD"/>
</dbReference>
<evidence type="ECO:0000313" key="7">
    <source>
        <dbReference type="Proteomes" id="UP000095300"/>
    </source>
</evidence>
<reference evidence="6" key="1">
    <citation type="submission" date="2020-05" db="UniProtKB">
        <authorList>
            <consortium name="EnsemblMetazoa"/>
        </authorList>
    </citation>
    <scope>IDENTIFICATION</scope>
    <source>
        <strain evidence="6">USDA</strain>
    </source>
</reference>
<sequence>MLCCIIKPVLVFMHSFHKVFIFILNVAIYAGRTLFLILIKSGEFIREVFAALAIIAEELYYFLCDLYESASAVSLYVRTSANGGVNGIIEAIVVFCRHMRKFFLNTQIISKLVATKLGCFVCHFLDLVRNALLLITDCAWWLITLIPRYLLYSAIAVGDAIVGGITLMRKAVVYSITIVVEDIFRLTIGIVLLILLWHNRRRLARVAIRFVSNLKRIIVLCFHRLCLFTNWILGRRTRLSVVRTTPTRSRLPRQRVSPAASEKSIDPHQRCVVCRDRQKCVVLLPCKHLCLCEECADYMIFSAQRQTCPLCRTSIVHSMSVYT</sequence>
<evidence type="ECO:0000256" key="3">
    <source>
        <dbReference type="PROSITE-ProRule" id="PRU00175"/>
    </source>
</evidence>
<evidence type="ECO:0000256" key="2">
    <source>
        <dbReference type="ARBA" id="ARBA00022833"/>
    </source>
</evidence>
<dbReference type="GO" id="GO:0061630">
    <property type="term" value="F:ubiquitin protein ligase activity"/>
    <property type="evidence" value="ECO:0007669"/>
    <property type="project" value="TreeGrafter"/>
</dbReference>
<dbReference type="STRING" id="35570.A0A1I8Q0P1"/>
<feature type="transmembrane region" description="Helical" evidence="4">
    <location>
        <begin position="19"/>
        <end position="39"/>
    </location>
</feature>
<feature type="transmembrane region" description="Helical" evidence="4">
    <location>
        <begin position="174"/>
        <end position="197"/>
    </location>
</feature>
<keyword evidence="4" id="KW-1133">Transmembrane helix</keyword>
<keyword evidence="4" id="KW-0472">Membrane</keyword>
<feature type="transmembrane region" description="Helical" evidence="4">
    <location>
        <begin position="149"/>
        <end position="167"/>
    </location>
</feature>
<keyword evidence="1 3" id="KW-0863">Zinc-finger</keyword>
<dbReference type="SUPFAM" id="SSF57850">
    <property type="entry name" value="RING/U-box"/>
    <property type="match status" value="1"/>
</dbReference>
<dbReference type="SMART" id="SM00184">
    <property type="entry name" value="RING"/>
    <property type="match status" value="1"/>
</dbReference>
<keyword evidence="2" id="KW-0862">Zinc</keyword>
<dbReference type="OrthoDB" id="1711136at2759"/>